<dbReference type="CDD" id="cd00177">
    <property type="entry name" value="START"/>
    <property type="match status" value="1"/>
</dbReference>
<dbReference type="InterPro" id="IPR001849">
    <property type="entry name" value="PH_domain"/>
</dbReference>
<dbReference type="PROSITE" id="PS50003">
    <property type="entry name" value="PH_DOMAIN"/>
    <property type="match status" value="1"/>
</dbReference>
<feature type="region of interest" description="Disordered" evidence="3">
    <location>
        <begin position="14"/>
        <end position="48"/>
    </location>
</feature>
<keyword evidence="7" id="KW-1185">Reference proteome</keyword>
<dbReference type="InterPro" id="IPR002913">
    <property type="entry name" value="START_lipid-bd_dom"/>
</dbReference>
<dbReference type="PANTHER" id="PTHR12136">
    <property type="entry name" value="ENHANCED DISEASE RESISTANCE-RELATED"/>
    <property type="match status" value="1"/>
</dbReference>
<organism evidence="6 7">
    <name type="scientific">Lagenidium giganteum</name>
    <dbReference type="NCBI Taxonomy" id="4803"/>
    <lineage>
        <taxon>Eukaryota</taxon>
        <taxon>Sar</taxon>
        <taxon>Stramenopiles</taxon>
        <taxon>Oomycota</taxon>
        <taxon>Peronosporomycetes</taxon>
        <taxon>Pythiales</taxon>
        <taxon>Pythiaceae</taxon>
    </lineage>
</organism>
<feature type="compositionally biased region" description="Low complexity" evidence="3">
    <location>
        <begin position="21"/>
        <end position="37"/>
    </location>
</feature>
<dbReference type="Gene3D" id="2.30.29.30">
    <property type="entry name" value="Pleckstrin-homology domain (PH domain)/Phosphotyrosine-binding domain (PTB)"/>
    <property type="match status" value="1"/>
</dbReference>
<evidence type="ECO:0000313" key="6">
    <source>
        <dbReference type="EMBL" id="DAZ92807.1"/>
    </source>
</evidence>
<evidence type="ECO:0008006" key="8">
    <source>
        <dbReference type="Google" id="ProtNLM"/>
    </source>
</evidence>
<dbReference type="GO" id="GO:0005783">
    <property type="term" value="C:endoplasmic reticulum"/>
    <property type="evidence" value="ECO:0007669"/>
    <property type="project" value="UniProtKB-SubCell"/>
</dbReference>
<comment type="subcellular location">
    <subcellularLocation>
        <location evidence="1">Endoplasmic reticulum</location>
    </subcellularLocation>
</comment>
<feature type="compositionally biased region" description="Basic and acidic residues" evidence="3">
    <location>
        <begin position="125"/>
        <end position="137"/>
    </location>
</feature>
<feature type="compositionally biased region" description="Basic and acidic residues" evidence="3">
    <location>
        <begin position="38"/>
        <end position="48"/>
    </location>
</feature>
<sequence length="946" mass="106537">MVFVNVGSNAHSPLWKQPPVASQTTTRRSTPAAATRRSTMEASRERMPDVALDGDRLNMLLDVICADYITASYASRENAKRVFVKALQKLCLSVYAVVALPVDIQDADFMDKVRQYYEDTMQELSDSRERWERERGDPASASDALSMTSPSLRVLEDGLVKQVLKPKLVQFVEEMCKERDKQQQAMRGDGAIGLAPPRSGSLSRVDPATELMAAPAPTGEIRMEGYLRKKGQHVNLWRDRYFMIRSTPHGTHYLVYFRKKGDKDPRGWYILGPGTTVDEVRESHSKIETKKLFTFRISNMTHATADEVEDAAASSNVTASSSTMDTPAAPPLLMTPSRAVSTQEFPLSPEASASGEHDFDPKSILECIAQAEEQWKRYLNWYMDKDHDEASYVASQSIEQSRCLPSSTSSEDMRMLSHQDSSDGRVIPAPTVPVRARSGSFGSVPRSIAKTFRTSATFSQEASWKLFDFSSRIRVYIERSQQHSTKTGSPPPALRTSIKVLASPRKVFELLMKTNSSFYEHNHVIDEARVLEENTEDHSDVVYWKLAPTYLWPVHVEARDLCLLRYWRKEQDNSYFICFQSTTHPECPRSEDSKAVRASIMGGGFIISPRVHAEDNFEECWVTLTCQLNPKGWLDANLARSCFYMHAYGVHFLEMITCICATGLGQLPQPAPPQPQTFSASAVAPVSSSQLIVSEVEYPMLELFRTDMSVQHGLATKYWSEPCATTFLVRGPHYLSTRSKIPSPRQPFRLINAELYKANEPIRHIGLSSFVGAPLDSDAMVLIINFMLPGPPFHSLVLYFTPQDPVELRKNSVFADLCHEFLRGPNNDFRRNRFKLIPRVVQGTWSIREGVGTTPAILGTKLHQQYFQGRQYLEIDYDIGSSTVATGILKLLLGYSRDLIIDLGFVIEAQNQMELPERVLGCARLNCIDLRDAVQYVKPKEQATKV</sequence>
<dbReference type="InterPro" id="IPR045096">
    <property type="entry name" value="EDR2-like"/>
</dbReference>
<dbReference type="GO" id="GO:0008289">
    <property type="term" value="F:lipid binding"/>
    <property type="evidence" value="ECO:0007669"/>
    <property type="project" value="InterPro"/>
</dbReference>
<keyword evidence="2" id="KW-0256">Endoplasmic reticulum</keyword>
<name>A0AAV2YCV4_9STRA</name>
<feature type="region of interest" description="Disordered" evidence="3">
    <location>
        <begin position="182"/>
        <end position="204"/>
    </location>
</feature>
<protein>
    <recommendedName>
        <fullName evidence="8">START domain-containing protein</fullName>
    </recommendedName>
</protein>
<dbReference type="Pfam" id="PF01852">
    <property type="entry name" value="START"/>
    <property type="match status" value="1"/>
</dbReference>
<dbReference type="Pfam" id="PF00169">
    <property type="entry name" value="PH"/>
    <property type="match status" value="1"/>
</dbReference>
<feature type="domain" description="PH" evidence="4">
    <location>
        <begin position="220"/>
        <end position="384"/>
    </location>
</feature>
<dbReference type="Gene3D" id="3.30.530.20">
    <property type="match status" value="1"/>
</dbReference>
<dbReference type="InterPro" id="IPR009769">
    <property type="entry name" value="EDR2_C"/>
</dbReference>
<evidence type="ECO:0000259" key="5">
    <source>
        <dbReference type="PROSITE" id="PS50848"/>
    </source>
</evidence>
<comment type="caution">
    <text evidence="6">The sequence shown here is derived from an EMBL/GenBank/DDBJ whole genome shotgun (WGS) entry which is preliminary data.</text>
</comment>
<evidence type="ECO:0000313" key="7">
    <source>
        <dbReference type="Proteomes" id="UP001146120"/>
    </source>
</evidence>
<dbReference type="AlphaFoldDB" id="A0AAV2YCV4"/>
<dbReference type="Pfam" id="PF07059">
    <property type="entry name" value="EDR2_C"/>
    <property type="match status" value="1"/>
</dbReference>
<dbReference type="InterPro" id="IPR023393">
    <property type="entry name" value="START-like_dom_sf"/>
</dbReference>
<feature type="region of interest" description="Disordered" evidence="3">
    <location>
        <begin position="125"/>
        <end position="145"/>
    </location>
</feature>
<accession>A0AAV2YCV4</accession>
<proteinExistence type="predicted"/>
<evidence type="ECO:0000256" key="3">
    <source>
        <dbReference type="SAM" id="MobiDB-lite"/>
    </source>
</evidence>
<reference evidence="6" key="2">
    <citation type="journal article" date="2023" name="Microbiol Resour">
        <title>Decontamination and Annotation of the Draft Genome Sequence of the Oomycete Lagenidium giganteum ARSEF 373.</title>
        <authorList>
            <person name="Morgan W.R."/>
            <person name="Tartar A."/>
        </authorList>
    </citation>
    <scope>NUCLEOTIDE SEQUENCE</scope>
    <source>
        <strain evidence="6">ARSEF 373</strain>
    </source>
</reference>
<evidence type="ECO:0000256" key="2">
    <source>
        <dbReference type="ARBA" id="ARBA00022824"/>
    </source>
</evidence>
<evidence type="ECO:0000256" key="1">
    <source>
        <dbReference type="ARBA" id="ARBA00004240"/>
    </source>
</evidence>
<dbReference type="Proteomes" id="UP001146120">
    <property type="component" value="Unassembled WGS sequence"/>
</dbReference>
<dbReference type="SUPFAM" id="SSF55961">
    <property type="entry name" value="Bet v1-like"/>
    <property type="match status" value="1"/>
</dbReference>
<feature type="domain" description="START" evidence="5">
    <location>
        <begin position="459"/>
        <end position="641"/>
    </location>
</feature>
<dbReference type="SMART" id="SM00234">
    <property type="entry name" value="START"/>
    <property type="match status" value="1"/>
</dbReference>
<reference evidence="6" key="1">
    <citation type="submission" date="2022-11" db="EMBL/GenBank/DDBJ databases">
        <authorList>
            <person name="Morgan W.R."/>
            <person name="Tartar A."/>
        </authorList>
    </citation>
    <scope>NUCLEOTIDE SEQUENCE</scope>
    <source>
        <strain evidence="6">ARSEF 373</strain>
    </source>
</reference>
<dbReference type="PROSITE" id="PS50848">
    <property type="entry name" value="START"/>
    <property type="match status" value="1"/>
</dbReference>
<evidence type="ECO:0000259" key="4">
    <source>
        <dbReference type="PROSITE" id="PS50003"/>
    </source>
</evidence>
<dbReference type="SUPFAM" id="SSF50729">
    <property type="entry name" value="PH domain-like"/>
    <property type="match status" value="1"/>
</dbReference>
<dbReference type="InterPro" id="IPR011993">
    <property type="entry name" value="PH-like_dom_sf"/>
</dbReference>
<gene>
    <name evidence="6" type="ORF">N0F65_010472</name>
</gene>
<dbReference type="EMBL" id="DAKRPA010000381">
    <property type="protein sequence ID" value="DAZ92807.1"/>
    <property type="molecule type" value="Genomic_DNA"/>
</dbReference>
<dbReference type="PANTHER" id="PTHR12136:SF41">
    <property type="entry name" value="PLECKSTRIN HOMOLOGY (PH) AND LIPID-BINDING START DOMAINS-CONTAINING PROTEIN"/>
    <property type="match status" value="1"/>
</dbReference>